<keyword evidence="5" id="KW-0119">Carbohydrate metabolism</keyword>
<keyword evidence="4 10" id="KW-0378">Hydrolase</keyword>
<comment type="subcellular location">
    <subcellularLocation>
        <location evidence="1">Secreted</location>
    </subcellularLocation>
</comment>
<dbReference type="CDD" id="cd23451">
    <property type="entry name" value="beta-trefoil_Ricin_laminarinase"/>
    <property type="match status" value="1"/>
</dbReference>
<evidence type="ECO:0000256" key="1">
    <source>
        <dbReference type="ARBA" id="ARBA00004613"/>
    </source>
</evidence>
<organism evidence="10 11">
    <name type="scientific">Dactylosporangium salmoneum</name>
    <dbReference type="NCBI Taxonomy" id="53361"/>
    <lineage>
        <taxon>Bacteria</taxon>
        <taxon>Bacillati</taxon>
        <taxon>Actinomycetota</taxon>
        <taxon>Actinomycetes</taxon>
        <taxon>Micromonosporales</taxon>
        <taxon>Micromonosporaceae</taxon>
        <taxon>Dactylosporangium</taxon>
    </lineage>
</organism>
<sequence length="369" mass="37538">MTRYRLPLIAVVAVALSLTATAAFALTTSGKAALAAGPTASQLLAKTQTCSQVSNGKYATDDGGAATVAICKSGSAYFWTADMDIDCDGIGTSHCNASTDPWYQAQTSFTTSTGSYFTSDVTRYYVIPLPSSRFDYGANGIRPGAVAAVVYNNQVAYAVFADEGPDNIIGEGSYALATALGIDPNPATGGTAGPVTFIVFPSSVPSPVESNTAIDNTGSAAASAWVGSNPTGGPTTPTTGPTGSTGQIVGYGNKCVDVANASSANGTAVQLYDCNGSTAQRWTRASDNTLRALGKCMDVTSAGTANGTKVQLYDCNGTNAQKWTRSGQTYVNVGSGKCLDATGPSSANGTRLQIWSCGGGANQNWSLPS</sequence>
<evidence type="ECO:0000256" key="2">
    <source>
        <dbReference type="ARBA" id="ARBA00022525"/>
    </source>
</evidence>
<dbReference type="InterPro" id="IPR009939">
    <property type="entry name" value="Chitosanase_fungal"/>
</dbReference>
<dbReference type="PANTHER" id="PTHR42061:SF6">
    <property type="entry name" value="ENDO-CHITOSANASE"/>
    <property type="match status" value="1"/>
</dbReference>
<dbReference type="RefSeq" id="WP_344618935.1">
    <property type="nucleotide sequence ID" value="NZ_BAAARV010000093.1"/>
</dbReference>
<evidence type="ECO:0000313" key="10">
    <source>
        <dbReference type="EMBL" id="GAA2382746.1"/>
    </source>
</evidence>
<feature type="chain" id="PRO_5047201189" evidence="8">
    <location>
        <begin position="26"/>
        <end position="369"/>
    </location>
</feature>
<accession>A0ABP5UPN4</accession>
<keyword evidence="6" id="KW-0326">Glycosidase</keyword>
<dbReference type="InterPro" id="IPR035992">
    <property type="entry name" value="Ricin_B-like_lectins"/>
</dbReference>
<evidence type="ECO:0000256" key="5">
    <source>
        <dbReference type="ARBA" id="ARBA00023277"/>
    </source>
</evidence>
<dbReference type="EMBL" id="BAAARV010000093">
    <property type="protein sequence ID" value="GAA2382746.1"/>
    <property type="molecule type" value="Genomic_DNA"/>
</dbReference>
<feature type="signal peptide" evidence="8">
    <location>
        <begin position="1"/>
        <end position="25"/>
    </location>
</feature>
<evidence type="ECO:0000256" key="4">
    <source>
        <dbReference type="ARBA" id="ARBA00022801"/>
    </source>
</evidence>
<keyword evidence="3 8" id="KW-0732">Signal</keyword>
<dbReference type="PANTHER" id="PTHR42061">
    <property type="entry name" value="ENDO-CHITOSANASE"/>
    <property type="match status" value="1"/>
</dbReference>
<dbReference type="SUPFAM" id="SSF50370">
    <property type="entry name" value="Ricin B-like lectins"/>
    <property type="match status" value="1"/>
</dbReference>
<evidence type="ECO:0000256" key="3">
    <source>
        <dbReference type="ARBA" id="ARBA00022729"/>
    </source>
</evidence>
<dbReference type="SMART" id="SM00458">
    <property type="entry name" value="RICIN"/>
    <property type="match status" value="1"/>
</dbReference>
<reference evidence="11" key="1">
    <citation type="journal article" date="2019" name="Int. J. Syst. Evol. Microbiol.">
        <title>The Global Catalogue of Microorganisms (GCM) 10K type strain sequencing project: providing services to taxonomists for standard genome sequencing and annotation.</title>
        <authorList>
            <consortium name="The Broad Institute Genomics Platform"/>
            <consortium name="The Broad Institute Genome Sequencing Center for Infectious Disease"/>
            <person name="Wu L."/>
            <person name="Ma J."/>
        </authorList>
    </citation>
    <scope>NUCLEOTIDE SEQUENCE [LARGE SCALE GENOMIC DNA]</scope>
    <source>
        <strain evidence="11">JCM 3272</strain>
    </source>
</reference>
<keyword evidence="7" id="KW-0624">Polysaccharide degradation</keyword>
<evidence type="ECO:0000259" key="9">
    <source>
        <dbReference type="SMART" id="SM00458"/>
    </source>
</evidence>
<dbReference type="InterPro" id="IPR000772">
    <property type="entry name" value="Ricin_B_lectin"/>
</dbReference>
<dbReference type="PROSITE" id="PS50231">
    <property type="entry name" value="RICIN_B_LECTIN"/>
    <property type="match status" value="1"/>
</dbReference>
<evidence type="ECO:0000256" key="8">
    <source>
        <dbReference type="SAM" id="SignalP"/>
    </source>
</evidence>
<evidence type="ECO:0000256" key="7">
    <source>
        <dbReference type="ARBA" id="ARBA00023326"/>
    </source>
</evidence>
<dbReference type="Gene3D" id="2.80.10.50">
    <property type="match status" value="1"/>
</dbReference>
<keyword evidence="11" id="KW-1185">Reference proteome</keyword>
<dbReference type="Proteomes" id="UP001501444">
    <property type="component" value="Unassembled WGS sequence"/>
</dbReference>
<keyword evidence="2" id="KW-0964">Secreted</keyword>
<protein>
    <submittedName>
        <fullName evidence="10">Glycoside hydrolase family 75 protein</fullName>
    </submittedName>
</protein>
<name>A0ABP5UPN4_9ACTN</name>
<gene>
    <name evidence="10" type="ORF">GCM10010170_091190</name>
</gene>
<comment type="caution">
    <text evidence="10">The sequence shown here is derived from an EMBL/GenBank/DDBJ whole genome shotgun (WGS) entry which is preliminary data.</text>
</comment>
<dbReference type="Pfam" id="PF07335">
    <property type="entry name" value="Glyco_hydro_75"/>
    <property type="match status" value="1"/>
</dbReference>
<evidence type="ECO:0000313" key="11">
    <source>
        <dbReference type="Proteomes" id="UP001501444"/>
    </source>
</evidence>
<feature type="domain" description="Ricin B lectin" evidence="9">
    <location>
        <begin position="242"/>
        <end position="368"/>
    </location>
</feature>
<dbReference type="Pfam" id="PF00652">
    <property type="entry name" value="Ricin_B_lectin"/>
    <property type="match status" value="1"/>
</dbReference>
<evidence type="ECO:0000256" key="6">
    <source>
        <dbReference type="ARBA" id="ARBA00023295"/>
    </source>
</evidence>
<dbReference type="GO" id="GO:0016787">
    <property type="term" value="F:hydrolase activity"/>
    <property type="evidence" value="ECO:0007669"/>
    <property type="project" value="UniProtKB-KW"/>
</dbReference>
<proteinExistence type="predicted"/>